<sequence length="430" mass="49188">MSTHLPKGRAMALVLPPGRQAKCSRTPNPDACFDYTRRIDFGNIGPSVRFLSKRIQYNTFDIQQRAAGTAALSSLHFTSRTRDPVLRRGARFWSRLFSRGHILPIRSSILIGATVRSRKETSFLQPGVSTEEISCYSAVILLTLNLNYLHVDDSDVDVKNSPLFGKWSGLPLWLGLLNLSDSVRNMNLPRQFDHLHTLRINMTRIELNDLDETFGLPSLRRPKLDHVNHYFGIIARDRWCCITRSSSITSLYVDERSVNTLDIELLILSVKYLQYLRWDYAIAGSYGHPSKIPTLHYPALSKALLEHEDTLEDLHIANRFDLTGLETQGPNDDYLDNLPELRRLKHMDFGIRAFKPHNHPESNMDDHPASIAGDLPANTEKLDIFIDDQYAGNWYATMLDFAFALDPSLPHLLHKREDRIYIRKQLSKAL</sequence>
<accession>A0A6G1JF99</accession>
<evidence type="ECO:0000313" key="2">
    <source>
        <dbReference type="Proteomes" id="UP000799291"/>
    </source>
</evidence>
<name>A0A6G1JF99_9PLEO</name>
<dbReference type="EMBL" id="MU005572">
    <property type="protein sequence ID" value="KAF2689244.1"/>
    <property type="molecule type" value="Genomic_DNA"/>
</dbReference>
<gene>
    <name evidence="1" type="ORF">K458DRAFT_462121</name>
</gene>
<protein>
    <submittedName>
        <fullName evidence="1">Uncharacterized protein</fullName>
    </submittedName>
</protein>
<evidence type="ECO:0000313" key="1">
    <source>
        <dbReference type="EMBL" id="KAF2689244.1"/>
    </source>
</evidence>
<dbReference type="Proteomes" id="UP000799291">
    <property type="component" value="Unassembled WGS sequence"/>
</dbReference>
<dbReference type="AlphaFoldDB" id="A0A6G1JF99"/>
<reference evidence="1" key="1">
    <citation type="journal article" date="2020" name="Stud. Mycol.">
        <title>101 Dothideomycetes genomes: a test case for predicting lifestyles and emergence of pathogens.</title>
        <authorList>
            <person name="Haridas S."/>
            <person name="Albert R."/>
            <person name="Binder M."/>
            <person name="Bloem J."/>
            <person name="Labutti K."/>
            <person name="Salamov A."/>
            <person name="Andreopoulos B."/>
            <person name="Baker S."/>
            <person name="Barry K."/>
            <person name="Bills G."/>
            <person name="Bluhm B."/>
            <person name="Cannon C."/>
            <person name="Castanera R."/>
            <person name="Culley D."/>
            <person name="Daum C."/>
            <person name="Ezra D."/>
            <person name="Gonzalez J."/>
            <person name="Henrissat B."/>
            <person name="Kuo A."/>
            <person name="Liang C."/>
            <person name="Lipzen A."/>
            <person name="Lutzoni F."/>
            <person name="Magnuson J."/>
            <person name="Mondo S."/>
            <person name="Nolan M."/>
            <person name="Ohm R."/>
            <person name="Pangilinan J."/>
            <person name="Park H.-J."/>
            <person name="Ramirez L."/>
            <person name="Alfaro M."/>
            <person name="Sun H."/>
            <person name="Tritt A."/>
            <person name="Yoshinaga Y."/>
            <person name="Zwiers L.-H."/>
            <person name="Turgeon B."/>
            <person name="Goodwin S."/>
            <person name="Spatafora J."/>
            <person name="Crous P."/>
            <person name="Grigoriev I."/>
        </authorList>
    </citation>
    <scope>NUCLEOTIDE SEQUENCE</scope>
    <source>
        <strain evidence="1">CBS 122367</strain>
    </source>
</reference>
<proteinExistence type="predicted"/>
<keyword evidence="2" id="KW-1185">Reference proteome</keyword>
<organism evidence="1 2">
    <name type="scientific">Lentithecium fluviatile CBS 122367</name>
    <dbReference type="NCBI Taxonomy" id="1168545"/>
    <lineage>
        <taxon>Eukaryota</taxon>
        <taxon>Fungi</taxon>
        <taxon>Dikarya</taxon>
        <taxon>Ascomycota</taxon>
        <taxon>Pezizomycotina</taxon>
        <taxon>Dothideomycetes</taxon>
        <taxon>Pleosporomycetidae</taxon>
        <taxon>Pleosporales</taxon>
        <taxon>Massarineae</taxon>
        <taxon>Lentitheciaceae</taxon>
        <taxon>Lentithecium</taxon>
    </lineage>
</organism>